<evidence type="ECO:0000313" key="2">
    <source>
        <dbReference type="EMBL" id="SFX55576.1"/>
    </source>
</evidence>
<evidence type="ECO:0000313" key="3">
    <source>
        <dbReference type="Proteomes" id="UP000181909"/>
    </source>
</evidence>
<accession>A0A1K1Y144</accession>
<dbReference type="OrthoDB" id="2973014at2"/>
<dbReference type="Pfam" id="PF01522">
    <property type="entry name" value="Polysacc_deac_1"/>
    <property type="match status" value="1"/>
</dbReference>
<gene>
    <name evidence="2" type="ORF">SAMN02787144_100446</name>
</gene>
<dbReference type="RefSeq" id="WP_072484634.1">
    <property type="nucleotide sequence ID" value="NZ_CP108276.1"/>
</dbReference>
<dbReference type="SUPFAM" id="SSF88713">
    <property type="entry name" value="Glycoside hydrolase/deacetylase"/>
    <property type="match status" value="1"/>
</dbReference>
<dbReference type="AlphaFoldDB" id="A0A1K1Y144"/>
<dbReference type="InterPro" id="IPR002509">
    <property type="entry name" value="NODB_dom"/>
</dbReference>
<dbReference type="STRING" id="1893.SAMN02787144_100446"/>
<name>A0A1K1Y144_STRAR</name>
<dbReference type="Proteomes" id="UP000181909">
    <property type="component" value="Unassembled WGS sequence"/>
</dbReference>
<evidence type="ECO:0000259" key="1">
    <source>
        <dbReference type="Pfam" id="PF01522"/>
    </source>
</evidence>
<dbReference type="GO" id="GO:0016810">
    <property type="term" value="F:hydrolase activity, acting on carbon-nitrogen (but not peptide) bonds"/>
    <property type="evidence" value="ECO:0007669"/>
    <property type="project" value="InterPro"/>
</dbReference>
<protein>
    <submittedName>
        <fullName evidence="2">Polysaccharide deacetylase</fullName>
    </submittedName>
</protein>
<dbReference type="InterPro" id="IPR011330">
    <property type="entry name" value="Glyco_hydro/deAcase_b/a-brl"/>
</dbReference>
<sequence>MTDRPGARPDSGADRALLLTFDDRHVREWAAAAPLFTSYGARVTFFICEPDRLDRDEVRLLRRLADDGHTIGCHGLRHERAPEFVAAHGAGAYLDQEVVPALDGLRRLGFPSRNFAYPCSARDESTDRLLLTLFERLRGGVPVDRRADPTLAAELHVPAGDISSRRVLLGCSVDSGRGTVAYEDDLTGVDAALRRTAEHGGATTLYAHSVAYAHEANHEANHVTPARLEKLLALADGMSLPCVGFDELP</sequence>
<organism evidence="2 3">
    <name type="scientific">Streptomyces atratus</name>
    <dbReference type="NCBI Taxonomy" id="1893"/>
    <lineage>
        <taxon>Bacteria</taxon>
        <taxon>Bacillati</taxon>
        <taxon>Actinomycetota</taxon>
        <taxon>Actinomycetes</taxon>
        <taxon>Kitasatosporales</taxon>
        <taxon>Streptomycetaceae</taxon>
        <taxon>Streptomyces</taxon>
    </lineage>
</organism>
<feature type="domain" description="NodB homology" evidence="1">
    <location>
        <begin position="14"/>
        <end position="82"/>
    </location>
</feature>
<proteinExistence type="predicted"/>
<dbReference type="EMBL" id="FPJO01000004">
    <property type="protein sequence ID" value="SFX55576.1"/>
    <property type="molecule type" value="Genomic_DNA"/>
</dbReference>
<dbReference type="GO" id="GO:0005975">
    <property type="term" value="P:carbohydrate metabolic process"/>
    <property type="evidence" value="ECO:0007669"/>
    <property type="project" value="InterPro"/>
</dbReference>
<reference evidence="2 3" key="1">
    <citation type="submission" date="2016-11" db="EMBL/GenBank/DDBJ databases">
        <authorList>
            <person name="Jaros S."/>
            <person name="Januszkiewicz K."/>
            <person name="Wedrychowicz H."/>
        </authorList>
    </citation>
    <scope>NUCLEOTIDE SEQUENCE [LARGE SCALE GENOMIC DNA]</scope>
    <source>
        <strain evidence="2 3">OK807</strain>
    </source>
</reference>
<dbReference type="Gene3D" id="3.20.20.370">
    <property type="entry name" value="Glycoside hydrolase/deacetylase"/>
    <property type="match status" value="1"/>
</dbReference>